<keyword evidence="5" id="KW-0378">Hydrolase</keyword>
<dbReference type="GO" id="GO:0046872">
    <property type="term" value="F:metal ion binding"/>
    <property type="evidence" value="ECO:0007669"/>
    <property type="project" value="UniProtKB-KW"/>
</dbReference>
<dbReference type="InterPro" id="IPR023214">
    <property type="entry name" value="HAD_sf"/>
</dbReference>
<dbReference type="InterPro" id="IPR051600">
    <property type="entry name" value="Beta-PGM-like"/>
</dbReference>
<dbReference type="KEGG" id="dvn:HQ394_15120"/>
<sequence>MPVDLVLFDCDGVLVDSEVLSARVLADEATALGYSLSPEDCLDRFTGISMAAVRTMIEADLGQPLPPDFEARIRAADQRAFACQLRPIEGVEAAIRALDCRRCVASSGSPEKMRFTLGLTGLLPLFEPHLFSASMVARGKPAPDLFAYAARQMRVPPAACLVVEDSVAGVTAAVAAGMDVLGFAGGAHCRDGYASMLRRAGARMTFERMALLPALVAQGR</sequence>
<evidence type="ECO:0000256" key="4">
    <source>
        <dbReference type="ARBA" id="ARBA00022842"/>
    </source>
</evidence>
<dbReference type="GO" id="GO:0016787">
    <property type="term" value="F:hydrolase activity"/>
    <property type="evidence" value="ECO:0007669"/>
    <property type="project" value="UniProtKB-KW"/>
</dbReference>
<proteinExistence type="inferred from homology"/>
<keyword evidence="3" id="KW-0479">Metal-binding</keyword>
<comment type="cofactor">
    <cofactor evidence="1">
        <name>Mg(2+)</name>
        <dbReference type="ChEBI" id="CHEBI:18420"/>
    </cofactor>
</comment>
<gene>
    <name evidence="5" type="ORF">HQ394_15120</name>
</gene>
<comment type="similarity">
    <text evidence="2">Belongs to the HAD-like hydrolase superfamily. CbbY/CbbZ/Gph/YieH family.</text>
</comment>
<name>A0A7H1N3X7_9PROT</name>
<dbReference type="SUPFAM" id="SSF56784">
    <property type="entry name" value="HAD-like"/>
    <property type="match status" value="1"/>
</dbReference>
<evidence type="ECO:0000313" key="6">
    <source>
        <dbReference type="Proteomes" id="UP000516369"/>
    </source>
</evidence>
<dbReference type="NCBIfam" id="TIGR01509">
    <property type="entry name" value="HAD-SF-IA-v3"/>
    <property type="match status" value="1"/>
</dbReference>
<dbReference type="SFLD" id="SFLDG01129">
    <property type="entry name" value="C1.5:_HAD__Beta-PGM__Phosphata"/>
    <property type="match status" value="1"/>
</dbReference>
<organism evidence="5 6">
    <name type="scientific">Defluviicoccus vanus</name>
    <dbReference type="NCBI Taxonomy" id="111831"/>
    <lineage>
        <taxon>Bacteria</taxon>
        <taxon>Pseudomonadati</taxon>
        <taxon>Pseudomonadota</taxon>
        <taxon>Alphaproteobacteria</taxon>
        <taxon>Rhodospirillales</taxon>
        <taxon>Rhodospirillaceae</taxon>
        <taxon>Defluviicoccus</taxon>
    </lineage>
</organism>
<evidence type="ECO:0000313" key="5">
    <source>
        <dbReference type="EMBL" id="QNT70413.1"/>
    </source>
</evidence>
<dbReference type="InterPro" id="IPR023198">
    <property type="entry name" value="PGP-like_dom2"/>
</dbReference>
<dbReference type="Proteomes" id="UP000516369">
    <property type="component" value="Chromosome"/>
</dbReference>
<dbReference type="InterPro" id="IPR006439">
    <property type="entry name" value="HAD-SF_hydro_IA"/>
</dbReference>
<evidence type="ECO:0000256" key="1">
    <source>
        <dbReference type="ARBA" id="ARBA00001946"/>
    </source>
</evidence>
<evidence type="ECO:0000256" key="3">
    <source>
        <dbReference type="ARBA" id="ARBA00022723"/>
    </source>
</evidence>
<keyword evidence="6" id="KW-1185">Reference proteome</keyword>
<evidence type="ECO:0000256" key="2">
    <source>
        <dbReference type="ARBA" id="ARBA00006171"/>
    </source>
</evidence>
<dbReference type="Gene3D" id="1.10.150.240">
    <property type="entry name" value="Putative phosphatase, domain 2"/>
    <property type="match status" value="1"/>
</dbReference>
<dbReference type="AlphaFoldDB" id="A0A7H1N3X7"/>
<dbReference type="RefSeq" id="WP_190260891.1">
    <property type="nucleotide sequence ID" value="NZ_CP053923.1"/>
</dbReference>
<dbReference type="Gene3D" id="3.40.50.1000">
    <property type="entry name" value="HAD superfamily/HAD-like"/>
    <property type="match status" value="1"/>
</dbReference>
<protein>
    <submittedName>
        <fullName evidence="5">HAD-IA family hydrolase</fullName>
    </submittedName>
</protein>
<dbReference type="EMBL" id="CP053923">
    <property type="protein sequence ID" value="QNT70413.1"/>
    <property type="molecule type" value="Genomic_DNA"/>
</dbReference>
<accession>A0A7H1N3X7</accession>
<reference evidence="5 6" key="1">
    <citation type="submission" date="2020-05" db="EMBL/GenBank/DDBJ databases">
        <title>Complete closed genome sequence of Defluviicoccus vanus.</title>
        <authorList>
            <person name="Bessarab I."/>
            <person name="Arumugam K."/>
            <person name="Maszenan A.M."/>
            <person name="Seviour R.J."/>
            <person name="Williams R.B."/>
        </authorList>
    </citation>
    <scope>NUCLEOTIDE SEQUENCE [LARGE SCALE GENOMIC DNA]</scope>
    <source>
        <strain evidence="5 6">Ben 114</strain>
    </source>
</reference>
<keyword evidence="4" id="KW-0460">Magnesium</keyword>
<dbReference type="SFLD" id="SFLDS00003">
    <property type="entry name" value="Haloacid_Dehalogenase"/>
    <property type="match status" value="1"/>
</dbReference>
<dbReference type="Pfam" id="PF00702">
    <property type="entry name" value="Hydrolase"/>
    <property type="match status" value="1"/>
</dbReference>
<dbReference type="PANTHER" id="PTHR46193:SF10">
    <property type="entry name" value="6-PHOSPHOGLUCONATE PHOSPHATASE"/>
    <property type="match status" value="1"/>
</dbReference>
<dbReference type="InterPro" id="IPR036412">
    <property type="entry name" value="HAD-like_sf"/>
</dbReference>
<dbReference type="PANTHER" id="PTHR46193">
    <property type="entry name" value="6-PHOSPHOGLUCONATE PHOSPHATASE"/>
    <property type="match status" value="1"/>
</dbReference>